<evidence type="ECO:0000256" key="4">
    <source>
        <dbReference type="ARBA" id="ARBA00022842"/>
    </source>
</evidence>
<sequence length="185" mass="19566">MPENRRTDSDRATGTDTGTGAATGAGTGTGPGPGPLAVDERGNALLAFLPGAEDTPPGGAPVTVALVVMRHGGRILLVHDRYRDWWELPGGGIEPGEIPRRAAARELWEESGQRADGELRFAGWARFLTAPARRTEYGALFTGGAARREPFRVNAETTGLHWWDPAGPPPGRAAALDLLLVRLTG</sequence>
<dbReference type="PRINTS" id="PR00502">
    <property type="entry name" value="NUDIXFAMILY"/>
</dbReference>
<keyword evidence="9" id="KW-1185">Reference proteome</keyword>
<comment type="caution">
    <text evidence="8">The sequence shown here is derived from an EMBL/GenBank/DDBJ whole genome shotgun (WGS) entry which is preliminary data.</text>
</comment>
<dbReference type="PANTHER" id="PTHR43046:SF12">
    <property type="entry name" value="GDP-MANNOSE MANNOSYL HYDROLASE"/>
    <property type="match status" value="1"/>
</dbReference>
<dbReference type="InterPro" id="IPR020476">
    <property type="entry name" value="Nudix_hydrolase"/>
</dbReference>
<dbReference type="RefSeq" id="WP_323447092.1">
    <property type="nucleotide sequence ID" value="NZ_BSBI01000004.1"/>
</dbReference>
<dbReference type="PROSITE" id="PS51462">
    <property type="entry name" value="NUDIX"/>
    <property type="match status" value="1"/>
</dbReference>
<evidence type="ECO:0000256" key="2">
    <source>
        <dbReference type="ARBA" id="ARBA00005582"/>
    </source>
</evidence>
<reference evidence="8 9" key="1">
    <citation type="submission" date="2022-10" db="EMBL/GenBank/DDBJ databases">
        <title>Draft genome sequence of Streptomyces sp. YSPA8.</title>
        <authorList>
            <person name="Moriuchi R."/>
            <person name="Dohra H."/>
            <person name="Yamamura H."/>
            <person name="Kodani S."/>
        </authorList>
    </citation>
    <scope>NUCLEOTIDE SEQUENCE [LARGE SCALE GENOMIC DNA]</scope>
    <source>
        <strain evidence="8 9">YSPA8</strain>
    </source>
</reference>
<dbReference type="InterPro" id="IPR015797">
    <property type="entry name" value="NUDIX_hydrolase-like_dom_sf"/>
</dbReference>
<feature type="compositionally biased region" description="Basic and acidic residues" evidence="6">
    <location>
        <begin position="1"/>
        <end position="13"/>
    </location>
</feature>
<dbReference type="SUPFAM" id="SSF55811">
    <property type="entry name" value="Nudix"/>
    <property type="match status" value="1"/>
</dbReference>
<evidence type="ECO:0000256" key="5">
    <source>
        <dbReference type="RuleBase" id="RU003476"/>
    </source>
</evidence>
<dbReference type="GO" id="GO:0016787">
    <property type="term" value="F:hydrolase activity"/>
    <property type="evidence" value="ECO:0007669"/>
    <property type="project" value="UniProtKB-KW"/>
</dbReference>
<dbReference type="InterPro" id="IPR020084">
    <property type="entry name" value="NUDIX_hydrolase_CS"/>
</dbReference>
<evidence type="ECO:0000259" key="7">
    <source>
        <dbReference type="PROSITE" id="PS51462"/>
    </source>
</evidence>
<accession>A0ABQ5NX95</accession>
<evidence type="ECO:0000256" key="6">
    <source>
        <dbReference type="SAM" id="MobiDB-lite"/>
    </source>
</evidence>
<dbReference type="Pfam" id="PF00293">
    <property type="entry name" value="NUDIX"/>
    <property type="match status" value="1"/>
</dbReference>
<evidence type="ECO:0000313" key="9">
    <source>
        <dbReference type="Proteomes" id="UP001291653"/>
    </source>
</evidence>
<dbReference type="PANTHER" id="PTHR43046">
    <property type="entry name" value="GDP-MANNOSE MANNOSYL HYDROLASE"/>
    <property type="match status" value="1"/>
</dbReference>
<name>A0ABQ5NX95_9ACTN</name>
<proteinExistence type="inferred from homology"/>
<comment type="similarity">
    <text evidence="2 5">Belongs to the Nudix hydrolase family.</text>
</comment>
<keyword evidence="4" id="KW-0460">Magnesium</keyword>
<gene>
    <name evidence="8" type="ORF">SYYSPA8_11950</name>
</gene>
<dbReference type="PROSITE" id="PS00893">
    <property type="entry name" value="NUDIX_BOX"/>
    <property type="match status" value="1"/>
</dbReference>
<dbReference type="Gene3D" id="3.90.79.10">
    <property type="entry name" value="Nucleoside Triphosphate Pyrophosphohydrolase"/>
    <property type="match status" value="1"/>
</dbReference>
<organism evidence="8 9">
    <name type="scientific">Streptomyces yaizuensis</name>
    <dbReference type="NCBI Taxonomy" id="2989713"/>
    <lineage>
        <taxon>Bacteria</taxon>
        <taxon>Bacillati</taxon>
        <taxon>Actinomycetota</taxon>
        <taxon>Actinomycetes</taxon>
        <taxon>Kitasatosporales</taxon>
        <taxon>Streptomycetaceae</taxon>
        <taxon>Streptomyces</taxon>
    </lineage>
</organism>
<comment type="cofactor">
    <cofactor evidence="1">
        <name>Mg(2+)</name>
        <dbReference type="ChEBI" id="CHEBI:18420"/>
    </cofactor>
</comment>
<dbReference type="Proteomes" id="UP001291653">
    <property type="component" value="Unassembled WGS sequence"/>
</dbReference>
<protein>
    <submittedName>
        <fullName evidence="8">NUDIX hydrolase</fullName>
    </submittedName>
</protein>
<feature type="compositionally biased region" description="Gly residues" evidence="6">
    <location>
        <begin position="21"/>
        <end position="31"/>
    </location>
</feature>
<dbReference type="EMBL" id="BSBI01000004">
    <property type="protein sequence ID" value="GLF95009.1"/>
    <property type="molecule type" value="Genomic_DNA"/>
</dbReference>
<evidence type="ECO:0000256" key="3">
    <source>
        <dbReference type="ARBA" id="ARBA00022801"/>
    </source>
</evidence>
<evidence type="ECO:0000256" key="1">
    <source>
        <dbReference type="ARBA" id="ARBA00001946"/>
    </source>
</evidence>
<feature type="region of interest" description="Disordered" evidence="6">
    <location>
        <begin position="1"/>
        <end position="39"/>
    </location>
</feature>
<feature type="domain" description="Nudix hydrolase" evidence="7">
    <location>
        <begin position="57"/>
        <end position="185"/>
    </location>
</feature>
<dbReference type="InterPro" id="IPR000086">
    <property type="entry name" value="NUDIX_hydrolase_dom"/>
</dbReference>
<keyword evidence="3 5" id="KW-0378">Hydrolase</keyword>
<evidence type="ECO:0000313" key="8">
    <source>
        <dbReference type="EMBL" id="GLF95009.1"/>
    </source>
</evidence>